<keyword evidence="1" id="KW-0677">Repeat</keyword>
<dbReference type="InterPro" id="IPR050667">
    <property type="entry name" value="PPR-containing_protein"/>
</dbReference>
<dbReference type="Proteomes" id="UP000807469">
    <property type="component" value="Unassembled WGS sequence"/>
</dbReference>
<proteinExistence type="predicted"/>
<dbReference type="PANTHER" id="PTHR47939:SF13">
    <property type="entry name" value="OS03G0201400 PROTEIN"/>
    <property type="match status" value="1"/>
</dbReference>
<feature type="non-terminal residue" evidence="2">
    <location>
        <position position="407"/>
    </location>
</feature>
<dbReference type="InterPro" id="IPR002885">
    <property type="entry name" value="PPR_rpt"/>
</dbReference>
<evidence type="ECO:0000256" key="1">
    <source>
        <dbReference type="ARBA" id="ARBA00022737"/>
    </source>
</evidence>
<dbReference type="Pfam" id="PF13812">
    <property type="entry name" value="PPR_3"/>
    <property type="match status" value="1"/>
</dbReference>
<evidence type="ECO:0000313" key="3">
    <source>
        <dbReference type="Proteomes" id="UP000807469"/>
    </source>
</evidence>
<dbReference type="AlphaFoldDB" id="A0A9P5Z885"/>
<name>A0A9P5Z885_9AGAR</name>
<protein>
    <recommendedName>
        <fullName evidence="4">Pentatricopeptide repeat-containing protein</fullName>
    </recommendedName>
</protein>
<keyword evidence="3" id="KW-1185">Reference proteome</keyword>
<gene>
    <name evidence="2" type="ORF">BDN70DRAFT_790967</name>
</gene>
<reference evidence="2" key="1">
    <citation type="submission" date="2020-11" db="EMBL/GenBank/DDBJ databases">
        <authorList>
            <consortium name="DOE Joint Genome Institute"/>
            <person name="Ahrendt S."/>
            <person name="Riley R."/>
            <person name="Andreopoulos W."/>
            <person name="Labutti K."/>
            <person name="Pangilinan J."/>
            <person name="Ruiz-Duenas F.J."/>
            <person name="Barrasa J.M."/>
            <person name="Sanchez-Garcia M."/>
            <person name="Camarero S."/>
            <person name="Miyauchi S."/>
            <person name="Serrano A."/>
            <person name="Linde D."/>
            <person name="Babiker R."/>
            <person name="Drula E."/>
            <person name="Ayuso-Fernandez I."/>
            <person name="Pacheco R."/>
            <person name="Padilla G."/>
            <person name="Ferreira P."/>
            <person name="Barriuso J."/>
            <person name="Kellner H."/>
            <person name="Castanera R."/>
            <person name="Alfaro M."/>
            <person name="Ramirez L."/>
            <person name="Pisabarro A.G."/>
            <person name="Kuo A."/>
            <person name="Tritt A."/>
            <person name="Lipzen A."/>
            <person name="He G."/>
            <person name="Yan M."/>
            <person name="Ng V."/>
            <person name="Cullen D."/>
            <person name="Martin F."/>
            <person name="Rosso M.-N."/>
            <person name="Henrissat B."/>
            <person name="Hibbett D."/>
            <person name="Martinez A.T."/>
            <person name="Grigoriev I.V."/>
        </authorList>
    </citation>
    <scope>NUCLEOTIDE SEQUENCE</scope>
    <source>
        <strain evidence="2">CIRM-BRFM 674</strain>
    </source>
</reference>
<dbReference type="PANTHER" id="PTHR47939">
    <property type="entry name" value="MEMBRANE-ASSOCIATED SALT-INDUCIBLE PROTEIN-LIKE"/>
    <property type="match status" value="1"/>
</dbReference>
<organism evidence="2 3">
    <name type="scientific">Pholiota conissans</name>
    <dbReference type="NCBI Taxonomy" id="109636"/>
    <lineage>
        <taxon>Eukaryota</taxon>
        <taxon>Fungi</taxon>
        <taxon>Dikarya</taxon>
        <taxon>Basidiomycota</taxon>
        <taxon>Agaricomycotina</taxon>
        <taxon>Agaricomycetes</taxon>
        <taxon>Agaricomycetidae</taxon>
        <taxon>Agaricales</taxon>
        <taxon>Agaricineae</taxon>
        <taxon>Strophariaceae</taxon>
        <taxon>Pholiota</taxon>
    </lineage>
</organism>
<accession>A0A9P5Z885</accession>
<dbReference type="OrthoDB" id="1908178at2759"/>
<dbReference type="InterPro" id="IPR011990">
    <property type="entry name" value="TPR-like_helical_dom_sf"/>
</dbReference>
<evidence type="ECO:0008006" key="4">
    <source>
        <dbReference type="Google" id="ProtNLM"/>
    </source>
</evidence>
<dbReference type="EMBL" id="MU155171">
    <property type="protein sequence ID" value="KAF9481985.1"/>
    <property type="molecule type" value="Genomic_DNA"/>
</dbReference>
<dbReference type="Gene3D" id="1.25.40.10">
    <property type="entry name" value="Tetratricopeptide repeat domain"/>
    <property type="match status" value="1"/>
</dbReference>
<comment type="caution">
    <text evidence="2">The sequence shown here is derived from an EMBL/GenBank/DDBJ whole genome shotgun (WGS) entry which is preliminary data.</text>
</comment>
<feature type="non-terminal residue" evidence="2">
    <location>
        <position position="1"/>
    </location>
</feature>
<sequence>KNLQILGRTMSVDDAWTAYVYLIDTLSEYPRVQERIPQIPFSHLHRFCRVLSRHRPKTHRQFLRLLSVMMYIKHCDGDMKQWALNALVDLAGKGWRKTQPSVIAKQMDVFNDLLAGCMPGASEYAPESQNMMLNLAFKADVYTLTSLVTVAARGSDAGTLRELAAMMGKSGLVPNRVAHVAMLRYYEQRRDLPGLRATLQRMRQLNVDLGVEGLNACISAYSRLQKLDVVLMIYRLLRHNVIPEKYRGENDIIETGAQLAEEFIFVEEDVVADKITYVSVIQSMTYHGHFRASMEIFMDMLAMTQRKADNAVGPDSQKNEFEPTIAVYRAIFLGFARHAIKPSQVRNSKRDWTLDNLRKFFSRFLLLPSDTHITQAQLWMILDAFGKTSDWDDDELRQVWVAIDMRF</sequence>
<evidence type="ECO:0000313" key="2">
    <source>
        <dbReference type="EMBL" id="KAF9481985.1"/>
    </source>
</evidence>